<evidence type="ECO:0000256" key="1">
    <source>
        <dbReference type="SAM" id="MobiDB-lite"/>
    </source>
</evidence>
<sequence length="100" mass="11366">MLSVPRGRVAKPRDSYVKDNGRTSVLPKFQNEQEVDVKSTPAISLPKKNHDSVMSRIDMEFLPPRLPPFYPFEKISLELMVPFKVTIGMLGSVYKGKMLD</sequence>
<gene>
    <name evidence="2" type="ORF">CMV_026984</name>
</gene>
<proteinExistence type="predicted"/>
<organism evidence="2 3">
    <name type="scientific">Castanea mollissima</name>
    <name type="common">Chinese chestnut</name>
    <dbReference type="NCBI Taxonomy" id="60419"/>
    <lineage>
        <taxon>Eukaryota</taxon>
        <taxon>Viridiplantae</taxon>
        <taxon>Streptophyta</taxon>
        <taxon>Embryophyta</taxon>
        <taxon>Tracheophyta</taxon>
        <taxon>Spermatophyta</taxon>
        <taxon>Magnoliopsida</taxon>
        <taxon>eudicotyledons</taxon>
        <taxon>Gunneridae</taxon>
        <taxon>Pentapetalae</taxon>
        <taxon>rosids</taxon>
        <taxon>fabids</taxon>
        <taxon>Fagales</taxon>
        <taxon>Fagaceae</taxon>
        <taxon>Castanea</taxon>
    </lineage>
</organism>
<keyword evidence="3" id="KW-1185">Reference proteome</keyword>
<protein>
    <submittedName>
        <fullName evidence="2">Uncharacterized protein</fullName>
    </submittedName>
</protein>
<feature type="region of interest" description="Disordered" evidence="1">
    <location>
        <begin position="1"/>
        <end position="21"/>
    </location>
</feature>
<reference evidence="2" key="1">
    <citation type="submission" date="2020-03" db="EMBL/GenBank/DDBJ databases">
        <title>Castanea mollissima Vanexum genome sequencing.</title>
        <authorList>
            <person name="Staton M."/>
        </authorList>
    </citation>
    <scope>NUCLEOTIDE SEQUENCE</scope>
    <source>
        <tissue evidence="2">Leaf</tissue>
    </source>
</reference>
<dbReference type="OrthoDB" id="1935743at2759"/>
<evidence type="ECO:0000313" key="3">
    <source>
        <dbReference type="Proteomes" id="UP000737018"/>
    </source>
</evidence>
<feature type="compositionally biased region" description="Basic and acidic residues" evidence="1">
    <location>
        <begin position="11"/>
        <end position="21"/>
    </location>
</feature>
<accession>A0A8J4QCB0</accession>
<evidence type="ECO:0000313" key="2">
    <source>
        <dbReference type="EMBL" id="KAF3946787.1"/>
    </source>
</evidence>
<name>A0A8J4QCB0_9ROSI</name>
<dbReference type="Proteomes" id="UP000737018">
    <property type="component" value="Unassembled WGS sequence"/>
</dbReference>
<dbReference type="AlphaFoldDB" id="A0A8J4QCB0"/>
<dbReference type="EMBL" id="JRKL02008611">
    <property type="protein sequence ID" value="KAF3946787.1"/>
    <property type="molecule type" value="Genomic_DNA"/>
</dbReference>
<comment type="caution">
    <text evidence="2">The sequence shown here is derived from an EMBL/GenBank/DDBJ whole genome shotgun (WGS) entry which is preliminary data.</text>
</comment>